<proteinExistence type="predicted"/>
<dbReference type="Proteomes" id="UP000775872">
    <property type="component" value="Unassembled WGS sequence"/>
</dbReference>
<keyword evidence="3" id="KW-1185">Reference proteome</keyword>
<accession>A0A9P0EHE3</accession>
<dbReference type="AlphaFoldDB" id="A0A9P0EHE3"/>
<reference evidence="2" key="1">
    <citation type="submission" date="2021-10" db="EMBL/GenBank/DDBJ databases">
        <authorList>
            <person name="Piombo E."/>
        </authorList>
    </citation>
    <scope>NUCLEOTIDE SEQUENCE</scope>
</reference>
<evidence type="ECO:0000313" key="2">
    <source>
        <dbReference type="EMBL" id="CAH0048203.1"/>
    </source>
</evidence>
<sequence length="28" mass="3025">MSGPDLLTRSTHLMSQPNSPSRSGKARL</sequence>
<feature type="region of interest" description="Disordered" evidence="1">
    <location>
        <begin position="1"/>
        <end position="28"/>
    </location>
</feature>
<evidence type="ECO:0000256" key="1">
    <source>
        <dbReference type="SAM" id="MobiDB-lite"/>
    </source>
</evidence>
<comment type="caution">
    <text evidence="2">The sequence shown here is derived from an EMBL/GenBank/DDBJ whole genome shotgun (WGS) entry which is preliminary data.</text>
</comment>
<evidence type="ECO:0000313" key="3">
    <source>
        <dbReference type="Proteomes" id="UP000775872"/>
    </source>
</evidence>
<gene>
    <name evidence="2" type="ORF">CSOL1703_00000146</name>
</gene>
<organism evidence="2 3">
    <name type="scientific">Clonostachys solani</name>
    <dbReference type="NCBI Taxonomy" id="160281"/>
    <lineage>
        <taxon>Eukaryota</taxon>
        <taxon>Fungi</taxon>
        <taxon>Dikarya</taxon>
        <taxon>Ascomycota</taxon>
        <taxon>Pezizomycotina</taxon>
        <taxon>Sordariomycetes</taxon>
        <taxon>Hypocreomycetidae</taxon>
        <taxon>Hypocreales</taxon>
        <taxon>Bionectriaceae</taxon>
        <taxon>Clonostachys</taxon>
    </lineage>
</organism>
<protein>
    <submittedName>
        <fullName evidence="2">Uncharacterized protein</fullName>
    </submittedName>
</protein>
<dbReference type="EMBL" id="CABFOC020000035">
    <property type="protein sequence ID" value="CAH0048203.1"/>
    <property type="molecule type" value="Genomic_DNA"/>
</dbReference>
<name>A0A9P0EHE3_9HYPO</name>
<feature type="compositionally biased region" description="Polar residues" evidence="1">
    <location>
        <begin position="8"/>
        <end position="22"/>
    </location>
</feature>